<dbReference type="GO" id="GO:0043565">
    <property type="term" value="F:sequence-specific DNA binding"/>
    <property type="evidence" value="ECO:0007669"/>
    <property type="project" value="InterPro"/>
</dbReference>
<keyword evidence="7" id="KW-0597">Phosphoprotein</keyword>
<evidence type="ECO:0000259" key="9">
    <source>
        <dbReference type="PROSITE" id="PS50110"/>
    </source>
</evidence>
<evidence type="ECO:0000256" key="4">
    <source>
        <dbReference type="ARBA" id="ARBA00023125"/>
    </source>
</evidence>
<dbReference type="SUPFAM" id="SSF52540">
    <property type="entry name" value="P-loop containing nucleoside triphosphate hydrolases"/>
    <property type="match status" value="1"/>
</dbReference>
<keyword evidence="4" id="KW-0238">DNA-binding</keyword>
<dbReference type="FunFam" id="3.40.50.300:FF:000006">
    <property type="entry name" value="DNA-binding transcriptional regulator NtrC"/>
    <property type="match status" value="1"/>
</dbReference>
<sequence>MAGKRVLVVDDSAGSLRALRQVLGAEGYEVVTASLAQEAIRLFEAGPAFDAVLADLKMPGMDGLQLYRHLVSVDPMVQFIIMTAHGTIESSVEAMKEGVYDYLVKPLNTDELLLILGKAIRERQQRAELTALRAEVAGRYGFHNIVGQSLALRKVFDMVKAVAPTDATVLITGETGTGKELFAKAIHFNSPRGQAALVSINCAALSESLLEAELFGHVKGAFTGATTSRIGRLEAADQGTLFLDEIGHMSLALQAKLLRFLQERTFEPVGSSTTRTVNTRIIAATNREMEGEVRSQRFLPDLYYRLQVIQLTIPPLRERKEDIPLLAAHFIEAAAAEHGRPVREMSNEVIEALKAYSWPGNVRELKNMIDRLTILGQGQKITVHELPPHMIEQLSPDQEPSGEFLKELPPGGVTLQEVQRELLAKTLQLYDGNRTFAAKALGISRKSLWERIERFGLS</sequence>
<keyword evidence="3" id="KW-0805">Transcription regulation</keyword>
<accession>A0A562V695</accession>
<feature type="domain" description="Response regulatory" evidence="9">
    <location>
        <begin position="5"/>
        <end position="120"/>
    </location>
</feature>
<dbReference type="SMART" id="SM00382">
    <property type="entry name" value="AAA"/>
    <property type="match status" value="1"/>
</dbReference>
<dbReference type="InterPro" id="IPR025944">
    <property type="entry name" value="Sigma_54_int_dom_CS"/>
</dbReference>
<dbReference type="InterPro" id="IPR027417">
    <property type="entry name" value="P-loop_NTPase"/>
</dbReference>
<dbReference type="Pfam" id="PF25601">
    <property type="entry name" value="AAA_lid_14"/>
    <property type="match status" value="1"/>
</dbReference>
<keyword evidence="5" id="KW-0010">Activator</keyword>
<keyword evidence="1" id="KW-0547">Nucleotide-binding</keyword>
<evidence type="ECO:0000313" key="10">
    <source>
        <dbReference type="EMBL" id="TWJ13420.1"/>
    </source>
</evidence>
<name>A0A562V695_9BACT</name>
<dbReference type="PRINTS" id="PR01590">
    <property type="entry name" value="HTHFIS"/>
</dbReference>
<comment type="caution">
    <text evidence="10">The sequence shown here is derived from an EMBL/GenBank/DDBJ whole genome shotgun (WGS) entry which is preliminary data.</text>
</comment>
<dbReference type="CDD" id="cd00009">
    <property type="entry name" value="AAA"/>
    <property type="match status" value="1"/>
</dbReference>
<dbReference type="Gene3D" id="3.40.50.300">
    <property type="entry name" value="P-loop containing nucleotide triphosphate hydrolases"/>
    <property type="match status" value="1"/>
</dbReference>
<dbReference type="InterPro" id="IPR002078">
    <property type="entry name" value="Sigma_54_int"/>
</dbReference>
<dbReference type="GO" id="GO:0000160">
    <property type="term" value="P:phosphorelay signal transduction system"/>
    <property type="evidence" value="ECO:0007669"/>
    <property type="project" value="InterPro"/>
</dbReference>
<dbReference type="PROSITE" id="PS00688">
    <property type="entry name" value="SIGMA54_INTERACT_3"/>
    <property type="match status" value="1"/>
</dbReference>
<dbReference type="GO" id="GO:0006355">
    <property type="term" value="P:regulation of DNA-templated transcription"/>
    <property type="evidence" value="ECO:0007669"/>
    <property type="project" value="InterPro"/>
</dbReference>
<dbReference type="Gene3D" id="1.10.8.60">
    <property type="match status" value="1"/>
</dbReference>
<dbReference type="AlphaFoldDB" id="A0A562V695"/>
<evidence type="ECO:0000256" key="1">
    <source>
        <dbReference type="ARBA" id="ARBA00022741"/>
    </source>
</evidence>
<evidence type="ECO:0000256" key="3">
    <source>
        <dbReference type="ARBA" id="ARBA00023015"/>
    </source>
</evidence>
<dbReference type="InterPro" id="IPR002197">
    <property type="entry name" value="HTH_Fis"/>
</dbReference>
<dbReference type="Gene3D" id="3.40.50.2300">
    <property type="match status" value="1"/>
</dbReference>
<evidence type="ECO:0000256" key="6">
    <source>
        <dbReference type="ARBA" id="ARBA00023163"/>
    </source>
</evidence>
<keyword evidence="2" id="KW-0067">ATP-binding</keyword>
<keyword evidence="6" id="KW-0804">Transcription</keyword>
<dbReference type="PROSITE" id="PS00675">
    <property type="entry name" value="SIGMA54_INTERACT_1"/>
    <property type="match status" value="1"/>
</dbReference>
<dbReference type="Pfam" id="PF00158">
    <property type="entry name" value="Sigma54_activat"/>
    <property type="match status" value="1"/>
</dbReference>
<dbReference type="RefSeq" id="WP_145025837.1">
    <property type="nucleotide sequence ID" value="NZ_VLLN01000040.1"/>
</dbReference>
<evidence type="ECO:0000256" key="7">
    <source>
        <dbReference type="PROSITE-ProRule" id="PRU00169"/>
    </source>
</evidence>
<evidence type="ECO:0000256" key="5">
    <source>
        <dbReference type="ARBA" id="ARBA00023159"/>
    </source>
</evidence>
<dbReference type="GO" id="GO:0005524">
    <property type="term" value="F:ATP binding"/>
    <property type="evidence" value="ECO:0007669"/>
    <property type="project" value="UniProtKB-KW"/>
</dbReference>
<dbReference type="FunFam" id="1.10.8.60:FF:000014">
    <property type="entry name" value="DNA-binding transcriptional regulator NtrC"/>
    <property type="match status" value="1"/>
</dbReference>
<dbReference type="SMART" id="SM00448">
    <property type="entry name" value="REC"/>
    <property type="match status" value="1"/>
</dbReference>
<dbReference type="PANTHER" id="PTHR32071">
    <property type="entry name" value="TRANSCRIPTIONAL REGULATORY PROTEIN"/>
    <property type="match status" value="1"/>
</dbReference>
<dbReference type="Gene3D" id="1.10.10.60">
    <property type="entry name" value="Homeodomain-like"/>
    <property type="match status" value="1"/>
</dbReference>
<dbReference type="SUPFAM" id="SSF46689">
    <property type="entry name" value="Homeodomain-like"/>
    <property type="match status" value="1"/>
</dbReference>
<feature type="modified residue" description="4-aspartylphosphate" evidence="7">
    <location>
        <position position="55"/>
    </location>
</feature>
<dbReference type="InterPro" id="IPR009057">
    <property type="entry name" value="Homeodomain-like_sf"/>
</dbReference>
<dbReference type="Pfam" id="PF02954">
    <property type="entry name" value="HTH_8"/>
    <property type="match status" value="1"/>
</dbReference>
<protein>
    <submittedName>
        <fullName evidence="10">Two-component system NtrC family response regulator/two-component system response regulator HydG</fullName>
    </submittedName>
</protein>
<evidence type="ECO:0000259" key="8">
    <source>
        <dbReference type="PROSITE" id="PS50045"/>
    </source>
</evidence>
<dbReference type="InterPro" id="IPR001789">
    <property type="entry name" value="Sig_transdc_resp-reg_receiver"/>
</dbReference>
<dbReference type="OrthoDB" id="5496274at2"/>
<dbReference type="EMBL" id="VLLN01000040">
    <property type="protein sequence ID" value="TWJ13420.1"/>
    <property type="molecule type" value="Genomic_DNA"/>
</dbReference>
<evidence type="ECO:0000313" key="11">
    <source>
        <dbReference type="Proteomes" id="UP000319449"/>
    </source>
</evidence>
<dbReference type="InterPro" id="IPR058031">
    <property type="entry name" value="AAA_lid_NorR"/>
</dbReference>
<reference evidence="10 11" key="1">
    <citation type="submission" date="2019-07" db="EMBL/GenBank/DDBJ databases">
        <title>Genomic Encyclopedia of Archaeal and Bacterial Type Strains, Phase II (KMG-II): from individual species to whole genera.</title>
        <authorList>
            <person name="Goeker M."/>
        </authorList>
    </citation>
    <scope>NUCLEOTIDE SEQUENCE [LARGE SCALE GENOMIC DNA]</scope>
    <source>
        <strain evidence="10 11">ATCC BAA-1139</strain>
    </source>
</reference>
<feature type="domain" description="Sigma-54 factor interaction" evidence="8">
    <location>
        <begin position="145"/>
        <end position="374"/>
    </location>
</feature>
<proteinExistence type="predicted"/>
<dbReference type="PROSITE" id="PS50110">
    <property type="entry name" value="RESPONSE_REGULATORY"/>
    <property type="match status" value="1"/>
</dbReference>
<dbReference type="Pfam" id="PF00072">
    <property type="entry name" value="Response_reg"/>
    <property type="match status" value="1"/>
</dbReference>
<dbReference type="SUPFAM" id="SSF52172">
    <property type="entry name" value="CheY-like"/>
    <property type="match status" value="1"/>
</dbReference>
<dbReference type="Proteomes" id="UP000319449">
    <property type="component" value="Unassembled WGS sequence"/>
</dbReference>
<keyword evidence="11" id="KW-1185">Reference proteome</keyword>
<dbReference type="InterPro" id="IPR025662">
    <property type="entry name" value="Sigma_54_int_dom_ATP-bd_1"/>
</dbReference>
<dbReference type="PROSITE" id="PS50045">
    <property type="entry name" value="SIGMA54_INTERACT_4"/>
    <property type="match status" value="1"/>
</dbReference>
<evidence type="ECO:0000256" key="2">
    <source>
        <dbReference type="ARBA" id="ARBA00022840"/>
    </source>
</evidence>
<dbReference type="InterPro" id="IPR003593">
    <property type="entry name" value="AAA+_ATPase"/>
</dbReference>
<gene>
    <name evidence="10" type="ORF">JN12_03858</name>
</gene>
<organism evidence="10 11">
    <name type="scientific">Geobacter argillaceus</name>
    <dbReference type="NCBI Taxonomy" id="345631"/>
    <lineage>
        <taxon>Bacteria</taxon>
        <taxon>Pseudomonadati</taxon>
        <taxon>Thermodesulfobacteriota</taxon>
        <taxon>Desulfuromonadia</taxon>
        <taxon>Geobacterales</taxon>
        <taxon>Geobacteraceae</taxon>
        <taxon>Geobacter</taxon>
    </lineage>
</organism>
<dbReference type="InterPro" id="IPR011006">
    <property type="entry name" value="CheY-like_superfamily"/>
</dbReference>